<dbReference type="PANTHER" id="PTHR10963:SF60">
    <property type="entry name" value="GRAM-NEGATIVE BACTERIA-BINDING PROTEIN 1-RELATED"/>
    <property type="match status" value="1"/>
</dbReference>
<evidence type="ECO:0000313" key="5">
    <source>
        <dbReference type="Proteomes" id="UP000297025"/>
    </source>
</evidence>
<dbReference type="EMBL" id="CP038462">
    <property type="protein sequence ID" value="QCC78241.1"/>
    <property type="molecule type" value="Genomic_DNA"/>
</dbReference>
<dbReference type="KEGG" id="ndp:E2C04_15510"/>
<evidence type="ECO:0000313" key="4">
    <source>
        <dbReference type="EMBL" id="QCC78241.1"/>
    </source>
</evidence>
<organism evidence="4 5">
    <name type="scientific">Nocardioides daphniae</name>
    <dbReference type="NCBI Taxonomy" id="402297"/>
    <lineage>
        <taxon>Bacteria</taxon>
        <taxon>Bacillati</taxon>
        <taxon>Actinomycetota</taxon>
        <taxon>Actinomycetes</taxon>
        <taxon>Propionibacteriales</taxon>
        <taxon>Nocardioidaceae</taxon>
        <taxon>Nocardioides</taxon>
    </lineage>
</organism>
<dbReference type="AlphaFoldDB" id="A0A4P7UFH6"/>
<dbReference type="Proteomes" id="UP000297025">
    <property type="component" value="Chromosome"/>
</dbReference>
<dbReference type="CDD" id="cd08023">
    <property type="entry name" value="GH16_laminarinase_like"/>
    <property type="match status" value="1"/>
</dbReference>
<dbReference type="RefSeq" id="WP_135833279.1">
    <property type="nucleotide sequence ID" value="NZ_BMCK01000003.1"/>
</dbReference>
<feature type="chain" id="PRO_5039422297" evidence="2">
    <location>
        <begin position="22"/>
        <end position="420"/>
    </location>
</feature>
<evidence type="ECO:0000256" key="2">
    <source>
        <dbReference type="SAM" id="SignalP"/>
    </source>
</evidence>
<dbReference type="InterPro" id="IPR013320">
    <property type="entry name" value="ConA-like_dom_sf"/>
</dbReference>
<evidence type="ECO:0000256" key="1">
    <source>
        <dbReference type="SAM" id="MobiDB-lite"/>
    </source>
</evidence>
<proteinExistence type="predicted"/>
<dbReference type="Pfam" id="PF00722">
    <property type="entry name" value="Glyco_hydro_16"/>
    <property type="match status" value="1"/>
</dbReference>
<feature type="domain" description="GH16" evidence="3">
    <location>
        <begin position="154"/>
        <end position="420"/>
    </location>
</feature>
<accession>A0A4P7UFH6</accession>
<evidence type="ECO:0000259" key="3">
    <source>
        <dbReference type="PROSITE" id="PS51762"/>
    </source>
</evidence>
<dbReference type="PANTHER" id="PTHR10963">
    <property type="entry name" value="GLYCOSYL HYDROLASE-RELATED"/>
    <property type="match status" value="1"/>
</dbReference>
<dbReference type="OrthoDB" id="9809583at2"/>
<keyword evidence="2" id="KW-0732">Signal</keyword>
<dbReference type="GO" id="GO:0005975">
    <property type="term" value="P:carbohydrate metabolic process"/>
    <property type="evidence" value="ECO:0007669"/>
    <property type="project" value="InterPro"/>
</dbReference>
<name>A0A4P7UFH6_9ACTN</name>
<gene>
    <name evidence="4" type="ORF">E2C04_15510</name>
</gene>
<dbReference type="PROSITE" id="PS51762">
    <property type="entry name" value="GH16_2"/>
    <property type="match status" value="1"/>
</dbReference>
<protein>
    <submittedName>
        <fullName evidence="4">Glycoside hydrolase family 16 protein</fullName>
    </submittedName>
</protein>
<dbReference type="InterPro" id="IPR050546">
    <property type="entry name" value="Glycosyl_Hydrlase_16"/>
</dbReference>
<feature type="signal peptide" evidence="2">
    <location>
        <begin position="1"/>
        <end position="21"/>
    </location>
</feature>
<dbReference type="Gene3D" id="2.60.120.200">
    <property type="match status" value="1"/>
</dbReference>
<reference evidence="4 5" key="1">
    <citation type="journal article" date="2008" name="Int. J. Syst. Evol. Microbiol.">
        <title>Nocardioides daphniae sp. nov., isolated from Daphnia cucullata (Crustacea: Cladocera).</title>
        <authorList>
            <person name="Toth E.M."/>
            <person name="Keki Z."/>
            <person name="Homonnay Z.G."/>
            <person name="Borsodi A.K."/>
            <person name="Marialigeti K."/>
            <person name="Schumann P."/>
        </authorList>
    </citation>
    <scope>NUCLEOTIDE SEQUENCE [LARGE SCALE GENOMIC DNA]</scope>
    <source>
        <strain evidence="4 5">JCM 16608</strain>
    </source>
</reference>
<dbReference type="InterPro" id="IPR000757">
    <property type="entry name" value="Beta-glucanase-like"/>
</dbReference>
<dbReference type="GO" id="GO:0004553">
    <property type="term" value="F:hydrolase activity, hydrolyzing O-glycosyl compounds"/>
    <property type="evidence" value="ECO:0007669"/>
    <property type="project" value="InterPro"/>
</dbReference>
<keyword evidence="4" id="KW-0378">Hydrolase</keyword>
<sequence>MNAPRLVALATALLLPISALASGAAVADQARSGSSVLTSDLADHPSAKAKKKKRKPKVATKANSISVRVLPQIAQAGKGAASPANAQVVLPVSVKPVRRTALVLEVKSGRKWKTLRKANSAANGQHVFTAAAKRGSSAAQYRVRVGKRVSKALSTKQWLTPSFSDTFSGSSLSKAWNHRGTHYNEAVRTCSKGDPRATRVANGTLRLSVLKDPDRGELCTPTSGSATGQYAYRLNGHVGTKGAYSFTYGIAAARVRFPKDSGQHAAFWLQVENPDLRTVNPKINGSEIDVIESYGIDSGKGAKSLGLTTGVHRYSTVDGKTVTYPEGGWVKNAAQYLSGPKDSFHGGYHVFSVEWTPKYYIYRVDGKEYWRTTKDISGTPQFPVLSNLSSDYELNRLKGDAKGLPQHMDVDWIRVWETKH</sequence>
<feature type="region of interest" description="Disordered" evidence="1">
    <location>
        <begin position="35"/>
        <end position="61"/>
    </location>
</feature>
<feature type="compositionally biased region" description="Basic residues" evidence="1">
    <location>
        <begin position="47"/>
        <end position="58"/>
    </location>
</feature>
<dbReference type="SUPFAM" id="SSF49899">
    <property type="entry name" value="Concanavalin A-like lectins/glucanases"/>
    <property type="match status" value="1"/>
</dbReference>